<dbReference type="PRINTS" id="PR00778">
    <property type="entry name" value="HTHARSR"/>
</dbReference>
<dbReference type="SMART" id="SM00418">
    <property type="entry name" value="HTH_ARSR"/>
    <property type="match status" value="1"/>
</dbReference>
<dbReference type="EC" id="1.20.4.-" evidence="3"/>
<dbReference type="InterPro" id="IPR036196">
    <property type="entry name" value="Ptyr_pPase_sf"/>
</dbReference>
<keyword evidence="3" id="KW-0560">Oxidoreductase</keyword>
<sequence length="231" mass="26195">MQDFLQTISSLNDETRIKILKYLQTNGECCVCELQEAFCMIQSRLSRHLKILKDGGFLKVRKDGKWSYYSLRSPLDEFRTATLKEISYLECEILPHSIKKVLFVCTHNSCRSIMAEALINAQFSGIIKAYSAGSNPSNEINPNAKKLLIQKGIFTNKLYPKPLNSLCESFDLAITLCDDAKKSCPVVKNAAKTLHLAFDDPSDKEFSEFEKTLNLMQEKLVKVVKDELNVV</sequence>
<dbReference type="Pfam" id="PF01451">
    <property type="entry name" value="LMWPc"/>
    <property type="match status" value="1"/>
</dbReference>
<dbReference type="GO" id="GO:0003700">
    <property type="term" value="F:DNA-binding transcription factor activity"/>
    <property type="evidence" value="ECO:0007669"/>
    <property type="project" value="InterPro"/>
</dbReference>
<evidence type="ECO:0000313" key="4">
    <source>
        <dbReference type="Proteomes" id="UP000069632"/>
    </source>
</evidence>
<dbReference type="CDD" id="cd16345">
    <property type="entry name" value="LMWP_ArsC"/>
    <property type="match status" value="1"/>
</dbReference>
<dbReference type="Gene3D" id="1.10.10.10">
    <property type="entry name" value="Winged helix-like DNA-binding domain superfamily/Winged helix DNA-binding domain"/>
    <property type="match status" value="1"/>
</dbReference>
<reference evidence="3 4" key="1">
    <citation type="submission" date="2016-02" db="EMBL/GenBank/DDBJ databases">
        <authorList>
            <consortium name="Pathogen Informatics"/>
        </authorList>
    </citation>
    <scope>NUCLEOTIDE SEQUENCE [LARGE SCALE GENOMIC DNA]</scope>
    <source>
        <strain evidence="3 4">RC20</strain>
    </source>
</reference>
<dbReference type="InterPro" id="IPR023485">
    <property type="entry name" value="Ptyr_pPase"/>
</dbReference>
<dbReference type="OrthoDB" id="9800238at2"/>
<gene>
    <name evidence="3" type="primary">arsC</name>
    <name evidence="3" type="ORF">ERS672216_01723</name>
</gene>
<dbReference type="CDD" id="cd00090">
    <property type="entry name" value="HTH_ARSR"/>
    <property type="match status" value="1"/>
</dbReference>
<evidence type="ECO:0000256" key="1">
    <source>
        <dbReference type="ARBA" id="ARBA00022849"/>
    </source>
</evidence>
<dbReference type="SUPFAM" id="SSF46785">
    <property type="entry name" value="Winged helix' DNA-binding domain"/>
    <property type="match status" value="1"/>
</dbReference>
<dbReference type="InterPro" id="IPR011991">
    <property type="entry name" value="ArsR-like_HTH"/>
</dbReference>
<dbReference type="EMBL" id="FIZP01000013">
    <property type="protein sequence ID" value="CZE49046.1"/>
    <property type="molecule type" value="Genomic_DNA"/>
</dbReference>
<evidence type="ECO:0000259" key="2">
    <source>
        <dbReference type="PROSITE" id="PS50987"/>
    </source>
</evidence>
<dbReference type="SUPFAM" id="SSF52788">
    <property type="entry name" value="Phosphotyrosine protein phosphatases I"/>
    <property type="match status" value="1"/>
</dbReference>
<dbReference type="AlphaFoldDB" id="A0A128ER28"/>
<dbReference type="Proteomes" id="UP000069632">
    <property type="component" value="Unassembled WGS sequence"/>
</dbReference>
<dbReference type="NCBIfam" id="NF033788">
    <property type="entry name" value="HTH_metalloreg"/>
    <property type="match status" value="1"/>
</dbReference>
<dbReference type="PROSITE" id="PS50987">
    <property type="entry name" value="HTH_ARSR_2"/>
    <property type="match status" value="1"/>
</dbReference>
<keyword evidence="4" id="KW-1185">Reference proteome</keyword>
<dbReference type="InterPro" id="IPR036390">
    <property type="entry name" value="WH_DNA-bd_sf"/>
</dbReference>
<protein>
    <submittedName>
        <fullName evidence="3">ArsR family transcriptional regulator</fullName>
        <ecNumber evidence="3">1.20.4.-</ecNumber>
    </submittedName>
</protein>
<dbReference type="RefSeq" id="WP_082255669.1">
    <property type="nucleotide sequence ID" value="NZ_CP053844.1"/>
</dbReference>
<accession>A0A128ER28</accession>
<dbReference type="Pfam" id="PF01022">
    <property type="entry name" value="HTH_5"/>
    <property type="match status" value="1"/>
</dbReference>
<dbReference type="GO" id="GO:0046685">
    <property type="term" value="P:response to arsenic-containing substance"/>
    <property type="evidence" value="ECO:0007669"/>
    <property type="project" value="UniProtKB-KW"/>
</dbReference>
<name>A0A128ER28_9BACT</name>
<feature type="domain" description="HTH arsR-type" evidence="2">
    <location>
        <begin position="1"/>
        <end position="90"/>
    </location>
</feature>
<organism evidence="3 4">
    <name type="scientific">Campylobacter geochelonis</name>
    <dbReference type="NCBI Taxonomy" id="1780362"/>
    <lineage>
        <taxon>Bacteria</taxon>
        <taxon>Pseudomonadati</taxon>
        <taxon>Campylobacterota</taxon>
        <taxon>Epsilonproteobacteria</taxon>
        <taxon>Campylobacterales</taxon>
        <taxon>Campylobacteraceae</taxon>
        <taxon>Campylobacter</taxon>
    </lineage>
</organism>
<dbReference type="SMART" id="SM00226">
    <property type="entry name" value="LMWPc"/>
    <property type="match status" value="1"/>
</dbReference>
<evidence type="ECO:0000313" key="3">
    <source>
        <dbReference type="EMBL" id="CZE49046.1"/>
    </source>
</evidence>
<keyword evidence="1" id="KW-0059">Arsenical resistance</keyword>
<dbReference type="PANTHER" id="PTHR43428">
    <property type="entry name" value="ARSENATE REDUCTASE"/>
    <property type="match status" value="1"/>
</dbReference>
<dbReference type="Gene3D" id="3.40.50.2300">
    <property type="match status" value="1"/>
</dbReference>
<dbReference type="GO" id="GO:0016491">
    <property type="term" value="F:oxidoreductase activity"/>
    <property type="evidence" value="ECO:0007669"/>
    <property type="project" value="UniProtKB-KW"/>
</dbReference>
<proteinExistence type="predicted"/>
<dbReference type="PANTHER" id="PTHR43428:SF1">
    <property type="entry name" value="ARSENATE REDUCTASE"/>
    <property type="match status" value="1"/>
</dbReference>
<dbReference type="InterPro" id="IPR001845">
    <property type="entry name" value="HTH_ArsR_DNA-bd_dom"/>
</dbReference>
<dbReference type="InterPro" id="IPR036388">
    <property type="entry name" value="WH-like_DNA-bd_sf"/>
</dbReference>